<organism evidence="1 2">
    <name type="scientific">Vibrio jasicida</name>
    <dbReference type="NCBI Taxonomy" id="766224"/>
    <lineage>
        <taxon>Bacteria</taxon>
        <taxon>Pseudomonadati</taxon>
        <taxon>Pseudomonadota</taxon>
        <taxon>Gammaproteobacteria</taxon>
        <taxon>Vibrionales</taxon>
        <taxon>Vibrionaceae</taxon>
        <taxon>Vibrio</taxon>
    </lineage>
</organism>
<accession>A0AAU9QLQ3</accession>
<name>A0AAU9QLQ3_9VIBR</name>
<evidence type="ECO:0000313" key="2">
    <source>
        <dbReference type="Proteomes" id="UP001295462"/>
    </source>
</evidence>
<proteinExistence type="predicted"/>
<comment type="caution">
    <text evidence="1">The sequence shown here is derived from an EMBL/GenBank/DDBJ whole genome shotgun (WGS) entry which is preliminary data.</text>
</comment>
<evidence type="ECO:0000313" key="1">
    <source>
        <dbReference type="EMBL" id="CAH1583053.1"/>
    </source>
</evidence>
<dbReference type="EMBL" id="CAKMUD010000071">
    <property type="protein sequence ID" value="CAH1583053.1"/>
    <property type="molecule type" value="Genomic_DNA"/>
</dbReference>
<dbReference type="AlphaFoldDB" id="A0AAU9QLQ3"/>
<dbReference type="RefSeq" id="WP_158502564.1">
    <property type="nucleotide sequence ID" value="NZ_CAKMTZ010000093.1"/>
</dbReference>
<reference evidence="1" key="1">
    <citation type="submission" date="2022-01" db="EMBL/GenBank/DDBJ databases">
        <authorList>
            <person name="Lagorce A."/>
        </authorList>
    </citation>
    <scope>NUCLEOTIDE SEQUENCE</scope>
    <source>
        <strain evidence="1">Th15_F1_A12</strain>
    </source>
</reference>
<dbReference type="Proteomes" id="UP001295462">
    <property type="component" value="Unassembled WGS sequence"/>
</dbReference>
<gene>
    <name evidence="1" type="ORF">THF1A12_190050</name>
</gene>
<protein>
    <submittedName>
        <fullName evidence="1">Uncharacterized protein</fullName>
    </submittedName>
</protein>
<sequence length="58" mass="6633">MNKQENQQSVKDTAMELFGKDMTLFEIESMAETGKLGTKGWDIYSFFSELVARKHQSA</sequence>